<evidence type="ECO:0000313" key="3">
    <source>
        <dbReference type="Proteomes" id="UP000034287"/>
    </source>
</evidence>
<organism evidence="2 3">
    <name type="scientific">Salinicoccus sediminis</name>
    <dbReference type="NCBI Taxonomy" id="1432562"/>
    <lineage>
        <taxon>Bacteria</taxon>
        <taxon>Bacillati</taxon>
        <taxon>Bacillota</taxon>
        <taxon>Bacilli</taxon>
        <taxon>Bacillales</taxon>
        <taxon>Staphylococcaceae</taxon>
        <taxon>Salinicoccus</taxon>
    </lineage>
</organism>
<feature type="compositionally biased region" description="Basic and acidic residues" evidence="1">
    <location>
        <begin position="157"/>
        <end position="168"/>
    </location>
</feature>
<dbReference type="Gene3D" id="1.10.3450.10">
    <property type="entry name" value="TTHA0068-like"/>
    <property type="match status" value="1"/>
</dbReference>
<name>A0A0M2SMV6_9STAP</name>
<dbReference type="EMBL" id="LAYZ01000001">
    <property type="protein sequence ID" value="KKK35568.1"/>
    <property type="molecule type" value="Genomic_DNA"/>
</dbReference>
<dbReference type="STRING" id="1432562.WN59_01680"/>
<dbReference type="Pfam" id="PF03745">
    <property type="entry name" value="DUF309"/>
    <property type="match status" value="1"/>
</dbReference>
<dbReference type="SUPFAM" id="SSF140663">
    <property type="entry name" value="TTHA0068-like"/>
    <property type="match status" value="1"/>
</dbReference>
<keyword evidence="3" id="KW-1185">Reference proteome</keyword>
<evidence type="ECO:0008006" key="4">
    <source>
        <dbReference type="Google" id="ProtNLM"/>
    </source>
</evidence>
<proteinExistence type="predicted"/>
<accession>A0A0M2SMV6</accession>
<reference evidence="2 3" key="1">
    <citation type="submission" date="2015-04" db="EMBL/GenBank/DDBJ databases">
        <title>Taxonomic description and genome sequence of Salinicoccus sediminis sp. nov., a novel hyper halotolerant bacterium isolated from marine sediment.</title>
        <authorList>
            <person name="Mathan Kumar R."/>
            <person name="Kaur G."/>
            <person name="Kumar N."/>
            <person name="Kumar A."/>
            <person name="Singh N.K."/>
            <person name="Kaur N."/>
            <person name="Mayilraj S."/>
        </authorList>
    </citation>
    <scope>NUCLEOTIDE SEQUENCE [LARGE SCALE GENOMIC DNA]</scope>
    <source>
        <strain evidence="2 3">SV-16</strain>
    </source>
</reference>
<protein>
    <recommendedName>
        <fullName evidence="4">DUF309 domain-containing protein</fullName>
    </recommendedName>
</protein>
<evidence type="ECO:0000256" key="1">
    <source>
        <dbReference type="SAM" id="MobiDB-lite"/>
    </source>
</evidence>
<gene>
    <name evidence="2" type="ORF">WN59_01680</name>
</gene>
<dbReference type="InterPro" id="IPR023203">
    <property type="entry name" value="TTHA0068_sf"/>
</dbReference>
<evidence type="ECO:0000313" key="2">
    <source>
        <dbReference type="EMBL" id="KKK35568.1"/>
    </source>
</evidence>
<dbReference type="Proteomes" id="UP000034287">
    <property type="component" value="Unassembled WGS sequence"/>
</dbReference>
<dbReference type="RefSeq" id="WP_046511590.1">
    <property type="nucleotide sequence ID" value="NZ_LAYZ01000001.1"/>
</dbReference>
<dbReference type="InterPro" id="IPR005500">
    <property type="entry name" value="DUF309"/>
</dbReference>
<dbReference type="PATRIC" id="fig|1432562.3.peg.347"/>
<sequence>MKTADLLEFYNELIIKQDYFECHEIMEEAWKSKAERTKEDPEVFLILMAVGEYHYRRGNIAGAVKSYRKALSIFDRRPFALEKGGLEPSIISIMESRLADMHDVRFSPLEFPLTQNILMELNSTYLPGMPYESFLKWRRTRHVTDEFTVNKHRMRDRRQVESDREAALKKRKHQD</sequence>
<dbReference type="AlphaFoldDB" id="A0A0M2SMV6"/>
<comment type="caution">
    <text evidence="2">The sequence shown here is derived from an EMBL/GenBank/DDBJ whole genome shotgun (WGS) entry which is preliminary data.</text>
</comment>
<feature type="region of interest" description="Disordered" evidence="1">
    <location>
        <begin position="154"/>
        <end position="175"/>
    </location>
</feature>